<accession>A0A8S3YQF1</accession>
<dbReference type="PANTHER" id="PTHR23287">
    <property type="entry name" value="RUBY-EYE2-LIKE PROTEIN"/>
    <property type="match status" value="1"/>
</dbReference>
<dbReference type="Pfam" id="PF19193">
    <property type="entry name" value="Tectonin"/>
    <property type="match status" value="2"/>
</dbReference>
<protein>
    <recommendedName>
        <fullName evidence="4">Tectonin beta-propeller repeat-containing protein</fullName>
    </recommendedName>
</protein>
<organism evidence="2 3">
    <name type="scientific">Candidula unifasciata</name>
    <dbReference type="NCBI Taxonomy" id="100452"/>
    <lineage>
        <taxon>Eukaryota</taxon>
        <taxon>Metazoa</taxon>
        <taxon>Spiralia</taxon>
        <taxon>Lophotrochozoa</taxon>
        <taxon>Mollusca</taxon>
        <taxon>Gastropoda</taxon>
        <taxon>Heterobranchia</taxon>
        <taxon>Euthyneura</taxon>
        <taxon>Panpulmonata</taxon>
        <taxon>Eupulmonata</taxon>
        <taxon>Stylommatophora</taxon>
        <taxon>Helicina</taxon>
        <taxon>Helicoidea</taxon>
        <taxon>Geomitridae</taxon>
        <taxon>Candidula</taxon>
    </lineage>
</organism>
<sequence length="929" mass="103023">MAAYSQDTVTSVCTQDSALSTLQAADSVLTLVNSLLHGGEKSSPSHAEPSSEDERTSLLAPGDACPGSRGRMATPAETLLVINQDQSEASLTLAETSGSLRGRSAQQAKNMLTDPSIVRNVDVSVEHSDSCKTVTHVGVSVEQSDKFSAVKTHCYPVSVNSLSESSAIYDTDSTHTHKNVSNSSLSECDQYLDHRLTPQTSNPSKKQQLAQQASSIVENAIASLSKSTSAIVETEQQKVRNLQPQPGDSKPTLSSETSVQNVYSEIEVIESTDPFHKGYKRQTSADDFYSLFQDTSPESPMSPIDKPIYSSAQQSIPPEPEMERGTEMQDVTERRLANSWSELTTSANICSLALSNSHIWYTDKSDSIYYSSFNNPKGIQWRKITDHGSQISVSPSGNIVWRLHRGVVYAGTKICTRRPEGLKWVEAVRDVKTICVDNDCAWFVMNNGDVMMQRRLSLERPCYKSQKVECSHKLKYILVRFGIVWAITEELHLLVRTGVSDGMPEGIAWEMDNRDGPPYLFSHVAVDHDSIGWAIDVLGHLWFCDGVTREQPLGRRRWWQVPQRGEYILQDKTSLDMIRELALKFDPIKLSHISRTRRSGLITAGSQGVWLAMDFKNVLQVCRGNIQGYHWFEAQPAQMSPKSTWRQVCAEVSHLDWGTVWAQHTNGDVFTFKRAGSAATMIADCTDICCLAVGPTATWALTTEGVILVRAGTGPHCPQGTAWVELDISQLGQAHIVHITCNSLYVWAVEADGTVYQRIGAKAPSHNNLSPAWLAIDSFDAILFTRIYVGQLDWMVWALDNRRLIYIRAGITDLMPIGQEWVHVPGIQAMDLALTKTGVWALTPNGQVFFRYGIAKDRPCGDYWKQIPGTFIRISASANDELWGINTEGQLMQCSVKYLTRSQDSSDPLLPRSVSISSSVSEDVDWEIV</sequence>
<dbReference type="Proteomes" id="UP000678393">
    <property type="component" value="Unassembled WGS sequence"/>
</dbReference>
<dbReference type="OrthoDB" id="9930272at2759"/>
<dbReference type="GO" id="GO:0005737">
    <property type="term" value="C:cytoplasm"/>
    <property type="evidence" value="ECO:0007669"/>
    <property type="project" value="GOC"/>
</dbReference>
<evidence type="ECO:0000256" key="1">
    <source>
        <dbReference type="SAM" id="MobiDB-lite"/>
    </source>
</evidence>
<proteinExistence type="predicted"/>
<feature type="region of interest" description="Disordered" evidence="1">
    <location>
        <begin position="235"/>
        <end position="258"/>
    </location>
</feature>
<feature type="compositionally biased region" description="Polar residues" evidence="1">
    <location>
        <begin position="239"/>
        <end position="258"/>
    </location>
</feature>
<gene>
    <name evidence="2" type="ORF">CUNI_LOCUS4867</name>
</gene>
<dbReference type="SMART" id="SM00706">
    <property type="entry name" value="TECPR"/>
    <property type="match status" value="9"/>
</dbReference>
<evidence type="ECO:0008006" key="4">
    <source>
        <dbReference type="Google" id="ProtNLM"/>
    </source>
</evidence>
<name>A0A8S3YQF1_9EUPU</name>
<dbReference type="InterPro" id="IPR009091">
    <property type="entry name" value="RCC1/BLIP-II"/>
</dbReference>
<feature type="region of interest" description="Disordered" evidence="1">
    <location>
        <begin position="38"/>
        <end position="71"/>
    </location>
</feature>
<dbReference type="InterPro" id="IPR006624">
    <property type="entry name" value="Beta-propeller_rpt_TECPR"/>
</dbReference>
<dbReference type="AlphaFoldDB" id="A0A8S3YQF1"/>
<dbReference type="GO" id="GO:0032527">
    <property type="term" value="P:protein exit from endoplasmic reticulum"/>
    <property type="evidence" value="ECO:0007669"/>
    <property type="project" value="TreeGrafter"/>
</dbReference>
<dbReference type="EMBL" id="CAJHNH020000684">
    <property type="protein sequence ID" value="CAG5119309.1"/>
    <property type="molecule type" value="Genomic_DNA"/>
</dbReference>
<keyword evidence="3" id="KW-1185">Reference proteome</keyword>
<dbReference type="PANTHER" id="PTHR23287:SF16">
    <property type="entry name" value="TECTONIN BETA-PROPELLER REPEAT-CONTAINING PROTEIN 2"/>
    <property type="match status" value="1"/>
</dbReference>
<evidence type="ECO:0000313" key="2">
    <source>
        <dbReference type="EMBL" id="CAG5119309.1"/>
    </source>
</evidence>
<reference evidence="2" key="1">
    <citation type="submission" date="2021-04" db="EMBL/GenBank/DDBJ databases">
        <authorList>
            <consortium name="Molecular Ecology Group"/>
        </authorList>
    </citation>
    <scope>NUCLEOTIDE SEQUENCE</scope>
</reference>
<dbReference type="Pfam" id="PF06462">
    <property type="entry name" value="Hyd_WA"/>
    <property type="match status" value="2"/>
</dbReference>
<dbReference type="SUPFAM" id="SSF50985">
    <property type="entry name" value="RCC1/BLIP-II"/>
    <property type="match status" value="1"/>
</dbReference>
<comment type="caution">
    <text evidence="2">The sequence shown here is derived from an EMBL/GenBank/DDBJ whole genome shotgun (WGS) entry which is preliminary data.</text>
</comment>
<evidence type="ECO:0000313" key="3">
    <source>
        <dbReference type="Proteomes" id="UP000678393"/>
    </source>
</evidence>